<evidence type="ECO:0008006" key="3">
    <source>
        <dbReference type="Google" id="ProtNLM"/>
    </source>
</evidence>
<dbReference type="KEGG" id="tto:Thethe_01713"/>
<dbReference type="PATRIC" id="fig|698948.3.peg.1706"/>
<accession>L0IN16</accession>
<reference evidence="1 2" key="1">
    <citation type="submission" date="2012-03" db="EMBL/GenBank/DDBJ databases">
        <title>Complete sequence of chromosome of Thermoanaerobacterium thermosaccharolyticum M0795.</title>
        <authorList>
            <consortium name="US DOE Joint Genome Institute"/>
            <person name="Lucas S."/>
            <person name="Han J."/>
            <person name="Lapidus A."/>
            <person name="Cheng J.-F."/>
            <person name="Goodwin L."/>
            <person name="Pitluck S."/>
            <person name="Peters L."/>
            <person name="Teshima H."/>
            <person name="Detter J.C."/>
            <person name="Han C."/>
            <person name="Tapia R."/>
            <person name="Land M."/>
            <person name="Hauser L."/>
            <person name="Kyrpides N."/>
            <person name="Ivanova N."/>
            <person name="Pagani I."/>
            <person name="Feinberg L."/>
            <person name="Folden J."/>
            <person name="Hogsett D."/>
            <person name="Shaw J."/>
            <person name="Woyke T."/>
        </authorList>
    </citation>
    <scope>NUCLEOTIDE SEQUENCE [LARGE SCALE GENOMIC DNA]</scope>
    <source>
        <strain evidence="1 2">M0795</strain>
    </source>
</reference>
<dbReference type="InterPro" id="IPR025394">
    <property type="entry name" value="DUF4127"/>
</dbReference>
<dbReference type="RefSeq" id="WP_015311869.1">
    <property type="nucleotide sequence ID" value="NC_019970.1"/>
</dbReference>
<proteinExistence type="predicted"/>
<dbReference type="HOGENOM" id="CLU_031189_0_0_9"/>
<dbReference type="Pfam" id="PF13552">
    <property type="entry name" value="DUF4127"/>
    <property type="match status" value="1"/>
</dbReference>
<sequence length="496" mass="58487">MNIAYIPLDDRPCNYDWLIKACKIKKMNIVTPKKEDLGNFVRPGSVQNINNWLREIENIDYLILSIDMLVYGGLIASRNFDIISLNKDELFSSIKIFKRNNPKAKIYGFSILMRTSISVTNKISQKYYEYINEYSRLIYNEEINTNRINELTKLIPHDLLTSYLNVRKRNHIINMESIELVKEGLLDFLVIGQEDCYKEGIHIIEQNELRNLIDKNFLHDKILLMPGADELGQIMFVRILNDINKMKIGQIIYDSDINKNIIAQYENMSIKETMDLHVKACNFDTDEKNNEYILYIITPRYTDDVLIDKKILLKNAVDTEMKFDYLKKYINNNKVIIFDLCHANGGFVDLIKYLIENNLLTKLYGYTAWNTASNSIGTGLLFYSLIYEIGKYDFNYKLLLSEFLLERLLDDFVYQRIVRQKVEKLLEDIKVNIYHFHEDYNNKLVELMKENSINIINLFKCNIINIIGVKSKKIKFICNFPWNRTFEININVEIQT</sequence>
<name>L0IN16_THETR</name>
<evidence type="ECO:0000313" key="2">
    <source>
        <dbReference type="Proteomes" id="UP000010845"/>
    </source>
</evidence>
<dbReference type="EMBL" id="CP003066">
    <property type="protein sequence ID" value="AGB19342.1"/>
    <property type="molecule type" value="Genomic_DNA"/>
</dbReference>
<dbReference type="Proteomes" id="UP000010845">
    <property type="component" value="Chromosome"/>
</dbReference>
<dbReference type="AlphaFoldDB" id="L0IN16"/>
<gene>
    <name evidence="1" type="ORF">Thethe_01713</name>
</gene>
<protein>
    <recommendedName>
        <fullName evidence="3">DUF4127 family protein</fullName>
    </recommendedName>
</protein>
<evidence type="ECO:0000313" key="1">
    <source>
        <dbReference type="EMBL" id="AGB19342.1"/>
    </source>
</evidence>
<organism evidence="1 2">
    <name type="scientific">Thermoanaerobacterium thermosaccharolyticum M0795</name>
    <dbReference type="NCBI Taxonomy" id="698948"/>
    <lineage>
        <taxon>Bacteria</taxon>
        <taxon>Bacillati</taxon>
        <taxon>Bacillota</taxon>
        <taxon>Clostridia</taxon>
        <taxon>Thermoanaerobacterales</taxon>
        <taxon>Thermoanaerobacteraceae</taxon>
        <taxon>Thermoanaerobacterium</taxon>
    </lineage>
</organism>